<dbReference type="GO" id="GO:0006915">
    <property type="term" value="P:apoptotic process"/>
    <property type="evidence" value="ECO:0007669"/>
    <property type="project" value="UniProtKB-KW"/>
</dbReference>
<keyword evidence="9" id="KW-1185">Reference proteome</keyword>
<dbReference type="Pfam" id="PF00656">
    <property type="entry name" value="Peptidase_C14"/>
    <property type="match status" value="1"/>
</dbReference>
<reference evidence="9" key="1">
    <citation type="submission" date="2011-05" db="EMBL/GenBank/DDBJ databases">
        <authorList>
            <person name="Richards S.R."/>
            <person name="Qu J."/>
            <person name="Jiang H."/>
            <person name="Jhangiani S.N."/>
            <person name="Agravi P."/>
            <person name="Goodspeed R."/>
            <person name="Gross S."/>
            <person name="Mandapat C."/>
            <person name="Jackson L."/>
            <person name="Mathew T."/>
            <person name="Pu L."/>
            <person name="Thornton R."/>
            <person name="Saada N."/>
            <person name="Wilczek-Boney K.B."/>
            <person name="Lee S."/>
            <person name="Kovar C."/>
            <person name="Wu Y."/>
            <person name="Scherer S.E."/>
            <person name="Worley K.C."/>
            <person name="Muzny D.M."/>
            <person name="Gibbs R."/>
        </authorList>
    </citation>
    <scope>NUCLEOTIDE SEQUENCE</scope>
    <source>
        <strain evidence="9">Brora</strain>
    </source>
</reference>
<evidence type="ECO:0000259" key="7">
    <source>
        <dbReference type="PROSITE" id="PS50208"/>
    </source>
</evidence>
<name>T1J3Q5_STRMM</name>
<protein>
    <recommendedName>
        <fullName evidence="10">Caspase</fullName>
    </recommendedName>
</protein>
<dbReference type="EnsemblMetazoa" id="SMAR008225-RA">
    <property type="protein sequence ID" value="SMAR008225-PA"/>
    <property type="gene ID" value="SMAR008225"/>
</dbReference>
<reference evidence="8" key="2">
    <citation type="submission" date="2015-02" db="UniProtKB">
        <authorList>
            <consortium name="EnsemblMetazoa"/>
        </authorList>
    </citation>
    <scope>IDENTIFICATION</scope>
</reference>
<dbReference type="PROSITE" id="PS50207">
    <property type="entry name" value="CASPASE_P10"/>
    <property type="match status" value="1"/>
</dbReference>
<dbReference type="InterPro" id="IPR029030">
    <property type="entry name" value="Caspase-like_dom_sf"/>
</dbReference>
<dbReference type="InterPro" id="IPR011600">
    <property type="entry name" value="Pept_C14_caspase"/>
</dbReference>
<dbReference type="Gene3D" id="3.40.50.1460">
    <property type="match status" value="1"/>
</dbReference>
<dbReference type="SMART" id="SM00115">
    <property type="entry name" value="CASc"/>
    <property type="match status" value="1"/>
</dbReference>
<organism evidence="8 9">
    <name type="scientific">Strigamia maritima</name>
    <name type="common">European centipede</name>
    <name type="synonym">Geophilus maritimus</name>
    <dbReference type="NCBI Taxonomy" id="126957"/>
    <lineage>
        <taxon>Eukaryota</taxon>
        <taxon>Metazoa</taxon>
        <taxon>Ecdysozoa</taxon>
        <taxon>Arthropoda</taxon>
        <taxon>Myriapoda</taxon>
        <taxon>Chilopoda</taxon>
        <taxon>Pleurostigmophora</taxon>
        <taxon>Geophilomorpha</taxon>
        <taxon>Linotaeniidae</taxon>
        <taxon>Strigamia</taxon>
    </lineage>
</organism>
<evidence type="ECO:0008006" key="10">
    <source>
        <dbReference type="Google" id="ProtNLM"/>
    </source>
</evidence>
<dbReference type="STRING" id="126957.T1J3Q5"/>
<dbReference type="GO" id="GO:0004197">
    <property type="term" value="F:cysteine-type endopeptidase activity"/>
    <property type="evidence" value="ECO:0007669"/>
    <property type="project" value="InterPro"/>
</dbReference>
<dbReference type="AlphaFoldDB" id="T1J3Q5"/>
<feature type="domain" description="Caspase family p10" evidence="6">
    <location>
        <begin position="314"/>
        <end position="394"/>
    </location>
</feature>
<keyword evidence="4" id="KW-0378">Hydrolase</keyword>
<evidence type="ECO:0000256" key="5">
    <source>
        <dbReference type="RuleBase" id="RU003971"/>
    </source>
</evidence>
<proteinExistence type="inferred from homology"/>
<dbReference type="GO" id="GO:0006508">
    <property type="term" value="P:proteolysis"/>
    <property type="evidence" value="ECO:0007669"/>
    <property type="project" value="UniProtKB-KW"/>
</dbReference>
<comment type="similarity">
    <text evidence="1 5">Belongs to the peptidase C14A family.</text>
</comment>
<dbReference type="PRINTS" id="PR00376">
    <property type="entry name" value="IL1BCENZYME"/>
</dbReference>
<dbReference type="PROSITE" id="PS50208">
    <property type="entry name" value="CASPASE_P20"/>
    <property type="match status" value="1"/>
</dbReference>
<evidence type="ECO:0000259" key="6">
    <source>
        <dbReference type="PROSITE" id="PS50207"/>
    </source>
</evidence>
<evidence type="ECO:0000313" key="9">
    <source>
        <dbReference type="Proteomes" id="UP000014500"/>
    </source>
</evidence>
<sequence length="396" mass="45837">MKRSVKFKVFFTSFSRLDDALKMDREYRKKIIGRLSLLVENVINFDQLLERALKSKLVTQKTINEWQLTYGGPGTIGKLTGPLLKSNNHDILDILHDDYIDSEQLQPITIPTPHSGEKDEKEFKEKYIFELEEIREVRVKPARQRYGGKNFNRHDFYTMESKPRGFALIVVNELFQDPKNNRLGAAKDFDLMQKLLRQLGFQVFPHQNKTKQQIEHIVDEFTKQPELENVNSCVVAISSHGVKDGFCGTGLHDQVYAIETLKTKFNNSNCQALNGKPKIFFIQACRGSYRDMGAPVDRHDDPASQVDYNARIGDIFVEYSCQPGYLSKRNEGYGSWLFYMVVKVFMENAWQDDLTELIRKVHTEIAQLKSTNQGEKQAAEWYVNGLWKQLYFNPGL</sequence>
<keyword evidence="2" id="KW-0645">Protease</keyword>
<evidence type="ECO:0000256" key="4">
    <source>
        <dbReference type="ARBA" id="ARBA00022801"/>
    </source>
</evidence>
<dbReference type="Proteomes" id="UP000014500">
    <property type="component" value="Unassembled WGS sequence"/>
</dbReference>
<dbReference type="PROSITE" id="PS01122">
    <property type="entry name" value="CASPASE_CYS"/>
    <property type="match status" value="1"/>
</dbReference>
<evidence type="ECO:0000256" key="2">
    <source>
        <dbReference type="ARBA" id="ARBA00022670"/>
    </source>
</evidence>
<dbReference type="EMBL" id="JH431830">
    <property type="status" value="NOT_ANNOTATED_CDS"/>
    <property type="molecule type" value="Genomic_DNA"/>
</dbReference>
<dbReference type="InterPro" id="IPR002398">
    <property type="entry name" value="Pept_C14"/>
</dbReference>
<dbReference type="eggNOG" id="KOG3573">
    <property type="taxonomic scope" value="Eukaryota"/>
</dbReference>
<evidence type="ECO:0000256" key="1">
    <source>
        <dbReference type="ARBA" id="ARBA00010134"/>
    </source>
</evidence>
<dbReference type="InterPro" id="IPR015917">
    <property type="entry name" value="Pept_C14A"/>
</dbReference>
<dbReference type="InterPro" id="IPR002138">
    <property type="entry name" value="Pept_C14_p10"/>
</dbReference>
<dbReference type="PhylomeDB" id="T1J3Q5"/>
<evidence type="ECO:0000256" key="3">
    <source>
        <dbReference type="ARBA" id="ARBA00022703"/>
    </source>
</evidence>
<feature type="domain" description="Caspase family p20" evidence="7">
    <location>
        <begin position="163"/>
        <end position="289"/>
    </location>
</feature>
<evidence type="ECO:0000313" key="8">
    <source>
        <dbReference type="EnsemblMetazoa" id="SMAR008225-PA"/>
    </source>
</evidence>
<dbReference type="PANTHER" id="PTHR47901">
    <property type="entry name" value="CASPASE RECRUITMENT DOMAIN-CONTAINING PROTEIN 18"/>
    <property type="match status" value="1"/>
</dbReference>
<dbReference type="SUPFAM" id="SSF52129">
    <property type="entry name" value="Caspase-like"/>
    <property type="match status" value="1"/>
</dbReference>
<keyword evidence="3" id="KW-0053">Apoptosis</keyword>
<accession>T1J3Q5</accession>
<dbReference type="OMA" id="MATHRCK"/>
<dbReference type="PANTHER" id="PTHR47901:SF8">
    <property type="entry name" value="CASPASE-3"/>
    <property type="match status" value="1"/>
</dbReference>
<dbReference type="InterPro" id="IPR001309">
    <property type="entry name" value="Pept_C14_p20"/>
</dbReference>
<dbReference type="HOGENOM" id="CLU_697028_0_0_1"/>
<dbReference type="InterPro" id="IPR033139">
    <property type="entry name" value="Caspase_cys_AS"/>
</dbReference>